<evidence type="ECO:0000313" key="2">
    <source>
        <dbReference type="EMBL" id="SEO74250.1"/>
    </source>
</evidence>
<feature type="domain" description="Aspartyl/asparaginy/proline hydroxylase" evidence="1">
    <location>
        <begin position="56"/>
        <end position="194"/>
    </location>
</feature>
<dbReference type="Gene3D" id="2.60.120.330">
    <property type="entry name" value="B-lactam Antibiotic, Isopenicillin N Synthase, Chain"/>
    <property type="match status" value="1"/>
</dbReference>
<gene>
    <name evidence="2" type="ORF">SAMN05216267_103988</name>
</gene>
<keyword evidence="3" id="KW-1185">Reference proteome</keyword>
<organism evidence="2 3">
    <name type="scientific">Actinacidiphila rubida</name>
    <dbReference type="NCBI Taxonomy" id="310780"/>
    <lineage>
        <taxon>Bacteria</taxon>
        <taxon>Bacillati</taxon>
        <taxon>Actinomycetota</taxon>
        <taxon>Actinomycetes</taxon>
        <taxon>Kitasatosporales</taxon>
        <taxon>Streptomycetaceae</taxon>
        <taxon>Actinacidiphila</taxon>
    </lineage>
</organism>
<accession>A0A1H8S6C1</accession>
<dbReference type="AlphaFoldDB" id="A0A1H8S6C1"/>
<dbReference type="InterPro" id="IPR007803">
    <property type="entry name" value="Asp/Arg/Pro-Hydrxlase"/>
</dbReference>
<dbReference type="EMBL" id="FODD01000039">
    <property type="protein sequence ID" value="SEO74250.1"/>
    <property type="molecule type" value="Genomic_DNA"/>
</dbReference>
<name>A0A1H8S6C1_9ACTN</name>
<dbReference type="STRING" id="310780.SAMN05216267_103988"/>
<dbReference type="SUPFAM" id="SSF51197">
    <property type="entry name" value="Clavaminate synthase-like"/>
    <property type="match status" value="1"/>
</dbReference>
<dbReference type="InterPro" id="IPR027443">
    <property type="entry name" value="IPNS-like_sf"/>
</dbReference>
<reference evidence="2 3" key="1">
    <citation type="submission" date="2016-10" db="EMBL/GenBank/DDBJ databases">
        <authorList>
            <person name="de Groot N.N."/>
        </authorList>
    </citation>
    <scope>NUCLEOTIDE SEQUENCE [LARGE SCALE GENOMIC DNA]</scope>
    <source>
        <strain evidence="2 3">CGMCC 4.2026</strain>
    </source>
</reference>
<sequence length="300" mass="32894">MIATVTPQKPRMGSGTVSEQVLTGLAGQVARLGDIEPAVLDAVRAEAVLADRGVVAYGDYQSGGWWTASLLNHSGDHSDTVIGDGRPRPTGLLEQMPATGAFLESLGLDFMYVRLARLEANSYLWEHRDYAELREIGRHRLHIPLVTNPSSVLVTAGAQVHLAAGALWRLTPTVAHGVRNVTGPDRLHLIADVYTDDAYDQLATHTRLAPGDVRLLPELEPAGRQQLLVHARSMADLGFKRAAEHHLLHAYFDYALPEGGAYELVAEMYARRGNRDRAAWWTNTATHLLARETAPARRPQ</sequence>
<evidence type="ECO:0000259" key="1">
    <source>
        <dbReference type="Pfam" id="PF05118"/>
    </source>
</evidence>
<evidence type="ECO:0000313" key="3">
    <source>
        <dbReference type="Proteomes" id="UP000181951"/>
    </source>
</evidence>
<protein>
    <submittedName>
        <fullName evidence="2">Aspartyl/Asparaginyl beta-hydroxylase</fullName>
    </submittedName>
</protein>
<dbReference type="Pfam" id="PF05118">
    <property type="entry name" value="Asp_Arg_Hydrox"/>
    <property type="match status" value="1"/>
</dbReference>
<dbReference type="Proteomes" id="UP000181951">
    <property type="component" value="Unassembled WGS sequence"/>
</dbReference>
<proteinExistence type="predicted"/>